<evidence type="ECO:0000256" key="2">
    <source>
        <dbReference type="SAM" id="MobiDB-lite"/>
    </source>
</evidence>
<accession>E4ZH77</accession>
<dbReference type="HOGENOM" id="CLU_008497_4_0_1"/>
<dbReference type="PROSITE" id="PS00028">
    <property type="entry name" value="ZINC_FINGER_C2H2_1"/>
    <property type="match status" value="1"/>
</dbReference>
<gene>
    <name evidence="4" type="ORF">LEMA_P056810.1</name>
</gene>
<keyword evidence="1" id="KW-0863">Zinc-finger</keyword>
<dbReference type="Proteomes" id="UP000002668">
    <property type="component" value="Genome"/>
</dbReference>
<keyword evidence="1" id="KW-0862">Zinc</keyword>
<dbReference type="GO" id="GO:0008270">
    <property type="term" value="F:zinc ion binding"/>
    <property type="evidence" value="ECO:0007669"/>
    <property type="project" value="UniProtKB-KW"/>
</dbReference>
<dbReference type="STRING" id="985895.E4ZH77"/>
<evidence type="ECO:0000256" key="1">
    <source>
        <dbReference type="PROSITE-ProRule" id="PRU00042"/>
    </source>
</evidence>
<dbReference type="SMART" id="SM00355">
    <property type="entry name" value="ZnF_C2H2"/>
    <property type="match status" value="2"/>
</dbReference>
<name>E4ZH77_LEPMJ</name>
<keyword evidence="5" id="KW-1185">Reference proteome</keyword>
<feature type="region of interest" description="Disordered" evidence="2">
    <location>
        <begin position="166"/>
        <end position="235"/>
    </location>
</feature>
<keyword evidence="1" id="KW-0479">Metal-binding</keyword>
<sequence>MADQQSSEWQAPSWNEELFDPLWMPDYNALDFSLDFSLNVPDVNSSLHATEQVSNSNLDSAYDFANTLAARIDTPPAPNRAFDQVPYQTSTPQERPVHHRQHTLPRRRSKYVLRRNSSRSSPVAIASPGISPRPFEAQPLTMQRWQNSPPEDEAATLSAICNALDGRPLGISPQHSRPSSRDAFRKHRGPSSTTSLDSAASESSLRSCNSSQSVASHSNRRSQTSKSRVKAKAKGRNMSAADRIFKCTFCCDTFKHKYDWARHEKSLHLNMEEWICTPNGGSVLSPLTGRVHCAYCNVLDPSLEHLQEHNHAACLEDRATPRVFRRKDHLVQHLRLFHGLETLPLIDDWKVESMPVKSRCGFCDMALRNWDERADHLAAHYREGKTMADWKGDHDFEPAVAARVTRAFPPWLIASQSTTLVPFSATDPAALDHTNQLLAHVKLEATQARDAETTDLDAGERWPDSNVQFMPSQQEVDTATFADILSSHLSRFARQRMLQGIIPTDEMFQNESRRLLFYDGDDKWNQTVADDPTWLQDFKQRSGFDGGSGR</sequence>
<dbReference type="OrthoDB" id="5399138at2759"/>
<feature type="compositionally biased region" description="Polar residues" evidence="2">
    <location>
        <begin position="190"/>
        <end position="226"/>
    </location>
</feature>
<evidence type="ECO:0000313" key="5">
    <source>
        <dbReference type="Proteomes" id="UP000002668"/>
    </source>
</evidence>
<dbReference type="OMA" id="GRVHCAY"/>
<feature type="region of interest" description="Disordered" evidence="2">
    <location>
        <begin position="88"/>
        <end position="135"/>
    </location>
</feature>
<dbReference type="GeneID" id="13285430"/>
<reference evidence="5" key="1">
    <citation type="journal article" date="2011" name="Nat. Commun.">
        <title>Effector diversification within compartments of the Leptosphaeria maculans genome affected by Repeat-Induced Point mutations.</title>
        <authorList>
            <person name="Rouxel T."/>
            <person name="Grandaubert J."/>
            <person name="Hane J.K."/>
            <person name="Hoede C."/>
            <person name="van de Wouw A.P."/>
            <person name="Couloux A."/>
            <person name="Dominguez V."/>
            <person name="Anthouard V."/>
            <person name="Bally P."/>
            <person name="Bourras S."/>
            <person name="Cozijnsen A.J."/>
            <person name="Ciuffetti L.M."/>
            <person name="Degrave A."/>
            <person name="Dilmaghani A."/>
            <person name="Duret L."/>
            <person name="Fudal I."/>
            <person name="Goodwin S.B."/>
            <person name="Gout L."/>
            <person name="Glaser N."/>
            <person name="Linglin J."/>
            <person name="Kema G.H.J."/>
            <person name="Lapalu N."/>
            <person name="Lawrence C.B."/>
            <person name="May K."/>
            <person name="Meyer M."/>
            <person name="Ollivier B."/>
            <person name="Poulain J."/>
            <person name="Schoch C.L."/>
            <person name="Simon A."/>
            <person name="Spatafora J.W."/>
            <person name="Stachowiak A."/>
            <person name="Turgeon B.G."/>
            <person name="Tyler B.M."/>
            <person name="Vincent D."/>
            <person name="Weissenbach J."/>
            <person name="Amselem J."/>
            <person name="Quesneville H."/>
            <person name="Oliver R.P."/>
            <person name="Wincker P."/>
            <person name="Balesdent M.-H."/>
            <person name="Howlett B.J."/>
        </authorList>
    </citation>
    <scope>NUCLEOTIDE SEQUENCE [LARGE SCALE GENOMIC DNA]</scope>
    <source>
        <strain evidence="5">JN3 / isolate v23.1.3 / race Av1-4-5-6-7-8</strain>
    </source>
</reference>
<dbReference type="InterPro" id="IPR013087">
    <property type="entry name" value="Znf_C2H2_type"/>
</dbReference>
<organism evidence="5">
    <name type="scientific">Leptosphaeria maculans (strain JN3 / isolate v23.1.3 / race Av1-4-5-6-7-8)</name>
    <name type="common">Blackleg fungus</name>
    <name type="synonym">Phoma lingam</name>
    <dbReference type="NCBI Taxonomy" id="985895"/>
    <lineage>
        <taxon>Eukaryota</taxon>
        <taxon>Fungi</taxon>
        <taxon>Dikarya</taxon>
        <taxon>Ascomycota</taxon>
        <taxon>Pezizomycotina</taxon>
        <taxon>Dothideomycetes</taxon>
        <taxon>Pleosporomycetidae</taxon>
        <taxon>Pleosporales</taxon>
        <taxon>Pleosporineae</taxon>
        <taxon>Leptosphaeriaceae</taxon>
        <taxon>Plenodomus</taxon>
        <taxon>Plenodomus lingam/Leptosphaeria maculans species complex</taxon>
    </lineage>
</organism>
<dbReference type="VEuPathDB" id="FungiDB:LEMA_P056810.1"/>
<dbReference type="eggNOG" id="ENOG502S9TN">
    <property type="taxonomic scope" value="Eukaryota"/>
</dbReference>
<evidence type="ECO:0000313" key="4">
    <source>
        <dbReference type="EMBL" id="CBX90647.1"/>
    </source>
</evidence>
<dbReference type="InParanoid" id="E4ZH77"/>
<feature type="compositionally biased region" description="Basic residues" evidence="2">
    <location>
        <begin position="97"/>
        <end position="117"/>
    </location>
</feature>
<dbReference type="RefSeq" id="XP_003834012.1">
    <property type="nucleotide sequence ID" value="XM_003833964.1"/>
</dbReference>
<proteinExistence type="predicted"/>
<feature type="domain" description="C2H2-type" evidence="3">
    <location>
        <begin position="245"/>
        <end position="273"/>
    </location>
</feature>
<dbReference type="EMBL" id="FP929065">
    <property type="protein sequence ID" value="CBX90647.1"/>
    <property type="molecule type" value="Genomic_DNA"/>
</dbReference>
<dbReference type="AlphaFoldDB" id="E4ZH77"/>
<evidence type="ECO:0000259" key="3">
    <source>
        <dbReference type="PROSITE" id="PS50157"/>
    </source>
</evidence>
<protein>
    <recommendedName>
        <fullName evidence="3">C2H2-type domain-containing protein</fullName>
    </recommendedName>
</protein>
<dbReference type="PROSITE" id="PS50157">
    <property type="entry name" value="ZINC_FINGER_C2H2_2"/>
    <property type="match status" value="1"/>
</dbReference>